<reference evidence="3" key="1">
    <citation type="submission" date="2023-07" db="EMBL/GenBank/DDBJ databases">
        <title>30 novel species of actinomycetes from the DSMZ collection.</title>
        <authorList>
            <person name="Nouioui I."/>
        </authorList>
    </citation>
    <scope>NUCLEOTIDE SEQUENCE [LARGE SCALE GENOMIC DNA]</scope>
    <source>
        <strain evidence="3">DSM 40932</strain>
    </source>
</reference>
<evidence type="ECO:0000313" key="2">
    <source>
        <dbReference type="EMBL" id="MDT0495107.1"/>
    </source>
</evidence>
<feature type="transmembrane region" description="Helical" evidence="1">
    <location>
        <begin position="63"/>
        <end position="82"/>
    </location>
</feature>
<organism evidence="2 3">
    <name type="scientific">Streptomyces stephensoniae</name>
    <dbReference type="NCBI Taxonomy" id="3375367"/>
    <lineage>
        <taxon>Bacteria</taxon>
        <taxon>Bacillati</taxon>
        <taxon>Actinomycetota</taxon>
        <taxon>Actinomycetes</taxon>
        <taxon>Kitasatosporales</taxon>
        <taxon>Streptomycetaceae</taxon>
        <taxon>Streptomyces</taxon>
    </lineage>
</organism>
<keyword evidence="3" id="KW-1185">Reference proteome</keyword>
<dbReference type="RefSeq" id="WP_311605886.1">
    <property type="nucleotide sequence ID" value="NZ_JAVRFG010000071.1"/>
</dbReference>
<feature type="transmembrane region" description="Helical" evidence="1">
    <location>
        <begin position="25"/>
        <end position="43"/>
    </location>
</feature>
<evidence type="ECO:0000256" key="1">
    <source>
        <dbReference type="SAM" id="Phobius"/>
    </source>
</evidence>
<dbReference type="EMBL" id="JAVRFG010000071">
    <property type="protein sequence ID" value="MDT0495107.1"/>
    <property type="molecule type" value="Genomic_DNA"/>
</dbReference>
<gene>
    <name evidence="2" type="ORF">RM717_31930</name>
</gene>
<keyword evidence="1" id="KW-1133">Transmembrane helix</keyword>
<comment type="caution">
    <text evidence="2">The sequence shown here is derived from an EMBL/GenBank/DDBJ whole genome shotgun (WGS) entry which is preliminary data.</text>
</comment>
<feature type="transmembrane region" description="Helical" evidence="1">
    <location>
        <begin position="94"/>
        <end position="115"/>
    </location>
</feature>
<sequence>MAFLMDDPAAAGTEVQPVPRWVRQALRALLGLALCVPSWAVSASVVKTTVNSTTGESLPVTDLAVEASILMAVCCALVLFGLKRSGGTSGSSVAAPGLAVLILILIALPDGAALYTDPASGDWAAARQRWQWLGGAALSLCGLQAWMRRPGYAPFWK</sequence>
<dbReference type="Proteomes" id="UP001180556">
    <property type="component" value="Unassembled WGS sequence"/>
</dbReference>
<keyword evidence="1" id="KW-0812">Transmembrane</keyword>
<evidence type="ECO:0008006" key="4">
    <source>
        <dbReference type="Google" id="ProtNLM"/>
    </source>
</evidence>
<name>A0ABU2WB63_9ACTN</name>
<accession>A0ABU2WB63</accession>
<protein>
    <recommendedName>
        <fullName evidence="4">Integral membrane protein</fullName>
    </recommendedName>
</protein>
<proteinExistence type="predicted"/>
<keyword evidence="1" id="KW-0472">Membrane</keyword>
<evidence type="ECO:0000313" key="3">
    <source>
        <dbReference type="Proteomes" id="UP001180556"/>
    </source>
</evidence>